<dbReference type="SUPFAM" id="SSF109854">
    <property type="entry name" value="DinB/YfiT-like putative metalloenzymes"/>
    <property type="match status" value="1"/>
</dbReference>
<keyword evidence="5" id="KW-1185">Reference proteome</keyword>
<evidence type="ECO:0000256" key="2">
    <source>
        <dbReference type="ARBA" id="ARBA00022723"/>
    </source>
</evidence>
<feature type="binding site" evidence="3">
    <location>
        <position position="128"/>
    </location>
    <ligand>
        <name>a divalent metal cation</name>
        <dbReference type="ChEBI" id="CHEBI:60240"/>
    </ligand>
</feature>
<feature type="binding site" evidence="3">
    <location>
        <position position="132"/>
    </location>
    <ligand>
        <name>a divalent metal cation</name>
        <dbReference type="ChEBI" id="CHEBI:60240"/>
    </ligand>
</feature>
<dbReference type="InterPro" id="IPR034660">
    <property type="entry name" value="DinB/YfiT-like"/>
</dbReference>
<sequence>MLRDKLFAYHKWASQEILSHIEGLGEEIYTKEGDSSFPSIKETVSHVITVEKLWLLRMTGIAKPAAEQFGVDTAAEAKEAFMLLHAEMELYFSSLNEEQWQKLMKFTNLRGDSFEETREEMLFAFINHASYHRGQIVSLLRQFGKEGILTDYIYFPKENR</sequence>
<reference evidence="4 5" key="1">
    <citation type="submission" date="2018-06" db="EMBL/GenBank/DDBJ databases">
        <title>The draft genome sequences of strains SCU63 and S1.</title>
        <authorList>
            <person name="Gan L."/>
        </authorList>
    </citation>
    <scope>NUCLEOTIDE SEQUENCE [LARGE SCALE GENOMIC DNA]</scope>
    <source>
        <strain evidence="4 5">SCU63</strain>
    </source>
</reference>
<dbReference type="Gene3D" id="1.20.120.450">
    <property type="entry name" value="dinb family like domain"/>
    <property type="match status" value="1"/>
</dbReference>
<evidence type="ECO:0000256" key="1">
    <source>
        <dbReference type="ARBA" id="ARBA00008635"/>
    </source>
</evidence>
<evidence type="ECO:0000313" key="4">
    <source>
        <dbReference type="EMBL" id="RAZ73116.1"/>
    </source>
</evidence>
<accession>A0A365KJ14</accession>
<dbReference type="AlphaFoldDB" id="A0A365KJ14"/>
<dbReference type="InterPro" id="IPR007837">
    <property type="entry name" value="DinB"/>
</dbReference>
<gene>
    <name evidence="4" type="ORF">DP120_17665</name>
</gene>
<dbReference type="RefSeq" id="WP_112224951.1">
    <property type="nucleotide sequence ID" value="NZ_CP047673.1"/>
</dbReference>
<evidence type="ECO:0008006" key="6">
    <source>
        <dbReference type="Google" id="ProtNLM"/>
    </source>
</evidence>
<protein>
    <recommendedName>
        <fullName evidence="6">Damage-inducible protein DinB</fullName>
    </recommendedName>
</protein>
<evidence type="ECO:0000313" key="5">
    <source>
        <dbReference type="Proteomes" id="UP000251002"/>
    </source>
</evidence>
<dbReference type="Pfam" id="PF05163">
    <property type="entry name" value="DinB"/>
    <property type="match status" value="1"/>
</dbReference>
<proteinExistence type="inferred from homology"/>
<comment type="caution">
    <text evidence="4">The sequence shown here is derived from an EMBL/GenBank/DDBJ whole genome shotgun (WGS) entry which is preliminary data.</text>
</comment>
<comment type="similarity">
    <text evidence="1">Belongs to the DinB family.</text>
</comment>
<organism evidence="4 5">
    <name type="scientific">Planococcus halotolerans</name>
    <dbReference type="NCBI Taxonomy" id="2233542"/>
    <lineage>
        <taxon>Bacteria</taxon>
        <taxon>Bacillati</taxon>
        <taxon>Bacillota</taxon>
        <taxon>Bacilli</taxon>
        <taxon>Bacillales</taxon>
        <taxon>Caryophanaceae</taxon>
        <taxon>Planococcus</taxon>
    </lineage>
</organism>
<feature type="binding site" evidence="3">
    <location>
        <position position="46"/>
    </location>
    <ligand>
        <name>a divalent metal cation</name>
        <dbReference type="ChEBI" id="CHEBI:60240"/>
    </ligand>
</feature>
<dbReference type="Proteomes" id="UP000251002">
    <property type="component" value="Unassembled WGS sequence"/>
</dbReference>
<dbReference type="PANTHER" id="PTHR37302">
    <property type="entry name" value="SLR1116 PROTEIN"/>
    <property type="match status" value="1"/>
</dbReference>
<dbReference type="PANTHER" id="PTHR37302:SF3">
    <property type="entry name" value="DAMAGE-INDUCIBLE PROTEIN DINB"/>
    <property type="match status" value="1"/>
</dbReference>
<dbReference type="GO" id="GO:0046872">
    <property type="term" value="F:metal ion binding"/>
    <property type="evidence" value="ECO:0007669"/>
    <property type="project" value="UniProtKB-KW"/>
</dbReference>
<name>A0A365KJ14_9BACL</name>
<keyword evidence="2 3" id="KW-0479">Metal-binding</keyword>
<evidence type="ECO:0000256" key="3">
    <source>
        <dbReference type="PIRSR" id="PIRSR607837-1"/>
    </source>
</evidence>
<dbReference type="EMBL" id="QLZR01000011">
    <property type="protein sequence ID" value="RAZ73116.1"/>
    <property type="molecule type" value="Genomic_DNA"/>
</dbReference>